<evidence type="ECO:0000256" key="3">
    <source>
        <dbReference type="ARBA" id="ARBA00023110"/>
    </source>
</evidence>
<dbReference type="InterPro" id="IPR046357">
    <property type="entry name" value="PPIase_dom_sf"/>
</dbReference>
<dbReference type="Pfam" id="PF00254">
    <property type="entry name" value="FKBP_C"/>
    <property type="match status" value="1"/>
</dbReference>
<evidence type="ECO:0000259" key="7">
    <source>
        <dbReference type="PROSITE" id="PS50059"/>
    </source>
</evidence>
<evidence type="ECO:0000256" key="1">
    <source>
        <dbReference type="ARBA" id="ARBA00000971"/>
    </source>
</evidence>
<dbReference type="SUPFAM" id="SSF54534">
    <property type="entry name" value="FKBP-like"/>
    <property type="match status" value="1"/>
</dbReference>
<comment type="catalytic activity">
    <reaction evidence="1 5 6">
        <text>[protein]-peptidylproline (omega=180) = [protein]-peptidylproline (omega=0)</text>
        <dbReference type="Rhea" id="RHEA:16237"/>
        <dbReference type="Rhea" id="RHEA-COMP:10747"/>
        <dbReference type="Rhea" id="RHEA-COMP:10748"/>
        <dbReference type="ChEBI" id="CHEBI:83833"/>
        <dbReference type="ChEBI" id="CHEBI:83834"/>
        <dbReference type="EC" id="5.2.1.8"/>
    </reaction>
</comment>
<evidence type="ECO:0000256" key="2">
    <source>
        <dbReference type="ARBA" id="ARBA00006577"/>
    </source>
</evidence>
<dbReference type="GO" id="GO:0003755">
    <property type="term" value="F:peptidyl-prolyl cis-trans isomerase activity"/>
    <property type="evidence" value="ECO:0007669"/>
    <property type="project" value="UniProtKB-UniRule"/>
</dbReference>
<evidence type="ECO:0000313" key="8">
    <source>
        <dbReference type="EMBL" id="RWZ82048.1"/>
    </source>
</evidence>
<name>A0A4Q0AKE5_9BACT</name>
<dbReference type="InterPro" id="IPR001179">
    <property type="entry name" value="PPIase_FKBP_dom"/>
</dbReference>
<comment type="similarity">
    <text evidence="2 6">Belongs to the FKBP-type PPIase family.</text>
</comment>
<evidence type="ECO:0000313" key="9">
    <source>
        <dbReference type="Proteomes" id="UP000289269"/>
    </source>
</evidence>
<sequence>MAVGSLGTYFLVILANNNQADQAAKQQAEIAKLQQQLKCDPVSPPSGKTYAKPPAQPFDKNAVTQLKTEDVAKGSGPAISSGDACVTVHYLGNLADGTVFDNSYDRSQPIAIKLSQVIGGWQQGLQGMQAGGVRKLYIPADLAYGASGSPPVIGPNQPLYFYIELIGFSQ</sequence>
<dbReference type="EMBL" id="SCKW01000001">
    <property type="protein sequence ID" value="RWZ82048.1"/>
    <property type="molecule type" value="Genomic_DNA"/>
</dbReference>
<dbReference type="PANTHER" id="PTHR43811">
    <property type="entry name" value="FKBP-TYPE PEPTIDYL-PROLYL CIS-TRANS ISOMERASE FKPA"/>
    <property type="match status" value="1"/>
</dbReference>
<dbReference type="Proteomes" id="UP000289269">
    <property type="component" value="Unassembled WGS sequence"/>
</dbReference>
<dbReference type="Gene3D" id="3.10.50.40">
    <property type="match status" value="1"/>
</dbReference>
<evidence type="ECO:0000256" key="4">
    <source>
        <dbReference type="ARBA" id="ARBA00023235"/>
    </source>
</evidence>
<dbReference type="EC" id="5.2.1.8" evidence="6"/>
<feature type="domain" description="PPIase FKBP-type" evidence="7">
    <location>
        <begin position="83"/>
        <end position="169"/>
    </location>
</feature>
<evidence type="ECO:0000256" key="5">
    <source>
        <dbReference type="PROSITE-ProRule" id="PRU00277"/>
    </source>
</evidence>
<keyword evidence="9" id="KW-1185">Reference proteome</keyword>
<dbReference type="PANTHER" id="PTHR43811:SF19">
    <property type="entry name" value="39 KDA FK506-BINDING NUCLEAR PROTEIN"/>
    <property type="match status" value="1"/>
</dbReference>
<keyword evidence="3 5" id="KW-0697">Rotamase</keyword>
<reference evidence="8" key="1">
    <citation type="submission" date="2019-01" db="EMBL/GenBank/DDBJ databases">
        <title>Genomic signatures and co-occurrence patterns of the ultra-small Saccharimodia (Patescibacteria phylum) suggest a symbiotic lifestyle.</title>
        <authorList>
            <person name="Lemos L."/>
            <person name="Medeiros J."/>
            <person name="Andreote F."/>
            <person name="Fernandes G."/>
            <person name="Varani A."/>
            <person name="Oliveira G."/>
            <person name="Pylro V."/>
        </authorList>
    </citation>
    <scope>NUCLEOTIDE SEQUENCE [LARGE SCALE GENOMIC DNA]</scope>
    <source>
        <strain evidence="8">AMD01</strain>
    </source>
</reference>
<evidence type="ECO:0000256" key="6">
    <source>
        <dbReference type="RuleBase" id="RU003915"/>
    </source>
</evidence>
<proteinExistence type="inferred from homology"/>
<gene>
    <name evidence="8" type="ORF">EOT04_00015</name>
</gene>
<dbReference type="PROSITE" id="PS50059">
    <property type="entry name" value="FKBP_PPIASE"/>
    <property type="match status" value="1"/>
</dbReference>
<keyword evidence="4 5" id="KW-0413">Isomerase</keyword>
<protein>
    <recommendedName>
        <fullName evidence="6">Peptidyl-prolyl cis-trans isomerase</fullName>
        <ecNumber evidence="6">5.2.1.8</ecNumber>
    </recommendedName>
</protein>
<dbReference type="AlphaFoldDB" id="A0A4Q0AKE5"/>
<accession>A0A4Q0AKE5</accession>
<organism evidence="8 9">
    <name type="scientific">Candidatus Chaera renei</name>
    <dbReference type="NCBI Taxonomy" id="2506947"/>
    <lineage>
        <taxon>Bacteria</taxon>
        <taxon>Candidatus Saccharimonadota</taxon>
        <taxon>Candidatus Saccharimonadia</taxon>
        <taxon>Candidatus Saccharimonadales</taxon>
        <taxon>Candidatus Saccharimonadaceae</taxon>
        <taxon>Candidatus Chaera</taxon>
    </lineage>
</organism>
<comment type="caution">
    <text evidence="8">The sequence shown here is derived from an EMBL/GenBank/DDBJ whole genome shotgun (WGS) entry which is preliminary data.</text>
</comment>